<dbReference type="Gene3D" id="3.20.20.300">
    <property type="entry name" value="Glycoside hydrolase, family 3, N-terminal domain"/>
    <property type="match status" value="1"/>
</dbReference>
<dbReference type="SUPFAM" id="SSF51445">
    <property type="entry name" value="(Trans)glycosidases"/>
    <property type="match status" value="1"/>
</dbReference>
<dbReference type="AlphaFoldDB" id="A0A037ZJL3"/>
<evidence type="ECO:0000256" key="3">
    <source>
        <dbReference type="ARBA" id="ARBA00012663"/>
    </source>
</evidence>
<dbReference type="InterPro" id="IPR017853">
    <property type="entry name" value="GH"/>
</dbReference>
<evidence type="ECO:0000259" key="6">
    <source>
        <dbReference type="Pfam" id="PF00933"/>
    </source>
</evidence>
<proteinExistence type="inferred from homology"/>
<gene>
    <name evidence="7" type="ORF">ACMU_06715</name>
</gene>
<evidence type="ECO:0000256" key="5">
    <source>
        <dbReference type="ARBA" id="ARBA00023295"/>
    </source>
</evidence>
<organism evidence="7 8">
    <name type="scientific">Actibacterium mucosum KCTC 23349</name>
    <dbReference type="NCBI Taxonomy" id="1454373"/>
    <lineage>
        <taxon>Bacteria</taxon>
        <taxon>Pseudomonadati</taxon>
        <taxon>Pseudomonadota</taxon>
        <taxon>Alphaproteobacteria</taxon>
        <taxon>Rhodobacterales</taxon>
        <taxon>Roseobacteraceae</taxon>
        <taxon>Actibacterium</taxon>
    </lineage>
</organism>
<evidence type="ECO:0000313" key="7">
    <source>
        <dbReference type="EMBL" id="KAJ56630.1"/>
    </source>
</evidence>
<dbReference type="PANTHER" id="PTHR30480:SF13">
    <property type="entry name" value="BETA-HEXOSAMINIDASE"/>
    <property type="match status" value="1"/>
</dbReference>
<feature type="domain" description="Glycoside hydrolase family 3 N-terminal" evidence="6">
    <location>
        <begin position="31"/>
        <end position="296"/>
    </location>
</feature>
<dbReference type="STRING" id="1454373.ACMU_06715"/>
<dbReference type="OrthoDB" id="9786661at2"/>
<comment type="similarity">
    <text evidence="2">Belongs to the glycosyl hydrolase 3 family.</text>
</comment>
<accession>A0A037ZJL3</accession>
<name>A0A037ZJL3_9RHOB</name>
<dbReference type="Proteomes" id="UP000026249">
    <property type="component" value="Unassembled WGS sequence"/>
</dbReference>
<evidence type="ECO:0000256" key="2">
    <source>
        <dbReference type="ARBA" id="ARBA00005336"/>
    </source>
</evidence>
<dbReference type="InterPro" id="IPR019800">
    <property type="entry name" value="Glyco_hydro_3_AS"/>
</dbReference>
<evidence type="ECO:0000256" key="4">
    <source>
        <dbReference type="ARBA" id="ARBA00022801"/>
    </source>
</evidence>
<keyword evidence="8" id="KW-1185">Reference proteome</keyword>
<dbReference type="EMBL" id="JFKE01000002">
    <property type="protein sequence ID" value="KAJ56630.1"/>
    <property type="molecule type" value="Genomic_DNA"/>
</dbReference>
<dbReference type="PROSITE" id="PS00775">
    <property type="entry name" value="GLYCOSYL_HYDROL_F3"/>
    <property type="match status" value="1"/>
</dbReference>
<protein>
    <recommendedName>
        <fullName evidence="3">beta-N-acetylhexosaminidase</fullName>
        <ecNumber evidence="3">3.2.1.52</ecNumber>
    </recommendedName>
</protein>
<comment type="caution">
    <text evidence="7">The sequence shown here is derived from an EMBL/GenBank/DDBJ whole genome shotgun (WGS) entry which is preliminary data.</text>
</comment>
<keyword evidence="4" id="KW-0378">Hydrolase</keyword>
<dbReference type="InterPro" id="IPR001764">
    <property type="entry name" value="Glyco_hydro_3_N"/>
</dbReference>
<dbReference type="GO" id="GO:0009254">
    <property type="term" value="P:peptidoglycan turnover"/>
    <property type="evidence" value="ECO:0007669"/>
    <property type="project" value="TreeGrafter"/>
</dbReference>
<dbReference type="PANTHER" id="PTHR30480">
    <property type="entry name" value="BETA-HEXOSAMINIDASE-RELATED"/>
    <property type="match status" value="1"/>
</dbReference>
<keyword evidence="5" id="KW-0326">Glycosidase</keyword>
<dbReference type="GO" id="GO:0005975">
    <property type="term" value="P:carbohydrate metabolic process"/>
    <property type="evidence" value="ECO:0007669"/>
    <property type="project" value="InterPro"/>
</dbReference>
<evidence type="ECO:0000313" key="8">
    <source>
        <dbReference type="Proteomes" id="UP000026249"/>
    </source>
</evidence>
<sequence length="330" mass="34603">MTGQGAFISGCAGPVLGADEAAFFREADPWGFILFARNLETPDQIRKLTADLRDAVGRDAPILIDQEGGRVQRLRGGPWTEWVPPLDQIMAAGPNAAQLMRLRYRVIAAELRALGIDVNCAPCADVARDDTHPILRNRCYGTEAAQVVAMGRAVADGLLDGGVLPVLKHIPGHGAATVDSHLELPVANLDNDTLQAHDFAAFSGLADLPMAMTAHVVFPAIDAGAPATTSRAVIRVIRDQIGFAGLLMSDDISMQALSGPIAERSRAALAAGCDLILHCNGDMAEMQAVASAAGRLSDLAVLRADAALRGRGGAAEDPAALQAEWARLVA</sequence>
<dbReference type="RefSeq" id="WP_035256845.1">
    <property type="nucleotide sequence ID" value="NZ_JFKE01000002.1"/>
</dbReference>
<dbReference type="InterPro" id="IPR036962">
    <property type="entry name" value="Glyco_hydro_3_N_sf"/>
</dbReference>
<evidence type="ECO:0000256" key="1">
    <source>
        <dbReference type="ARBA" id="ARBA00001231"/>
    </source>
</evidence>
<comment type="catalytic activity">
    <reaction evidence="1">
        <text>Hydrolysis of terminal non-reducing N-acetyl-D-hexosamine residues in N-acetyl-beta-D-hexosaminides.</text>
        <dbReference type="EC" id="3.2.1.52"/>
    </reaction>
</comment>
<dbReference type="NCBIfam" id="NF003740">
    <property type="entry name" value="PRK05337.1"/>
    <property type="match status" value="1"/>
</dbReference>
<dbReference type="InterPro" id="IPR050226">
    <property type="entry name" value="NagZ_Beta-hexosaminidase"/>
</dbReference>
<dbReference type="Pfam" id="PF00933">
    <property type="entry name" value="Glyco_hydro_3"/>
    <property type="match status" value="1"/>
</dbReference>
<reference evidence="7 8" key="1">
    <citation type="submission" date="2014-03" db="EMBL/GenBank/DDBJ databases">
        <title>Draft Genome Sequence of Actibacterium mucosum KCTC 23349, a Marine Alphaproteobacterium with Complex Ionic Requirements Isolated from Mediterranean Seawater at Malvarrosa Beach, Valencia, Spain.</title>
        <authorList>
            <person name="Arahal D.R."/>
            <person name="Shao Z."/>
            <person name="Lai Q."/>
            <person name="Pujalte M.J."/>
        </authorList>
    </citation>
    <scope>NUCLEOTIDE SEQUENCE [LARGE SCALE GENOMIC DNA]</scope>
    <source>
        <strain evidence="7 8">KCTC 23349</strain>
    </source>
</reference>
<dbReference type="GO" id="GO:0004563">
    <property type="term" value="F:beta-N-acetylhexosaminidase activity"/>
    <property type="evidence" value="ECO:0007669"/>
    <property type="project" value="UniProtKB-EC"/>
</dbReference>
<dbReference type="EC" id="3.2.1.52" evidence="3"/>